<evidence type="ECO:0000313" key="15">
    <source>
        <dbReference type="Proteomes" id="UP000807159"/>
    </source>
</evidence>
<comment type="subcellular location">
    <subcellularLocation>
        <location evidence="1">Cell membrane</location>
        <topology evidence="1">Single-pass membrane protein</topology>
    </subcellularLocation>
    <subcellularLocation>
        <location evidence="2">Endoplasmic reticulum membrane</location>
    </subcellularLocation>
</comment>
<evidence type="ECO:0000256" key="3">
    <source>
        <dbReference type="ARBA" id="ARBA00004771"/>
    </source>
</evidence>
<dbReference type="InterPro" id="IPR009721">
    <property type="entry name" value="O-acyltransferase_WSD1_C"/>
</dbReference>
<evidence type="ECO:0000256" key="10">
    <source>
        <dbReference type="ARBA" id="ARBA00048109"/>
    </source>
</evidence>
<keyword evidence="11" id="KW-0732">Signal</keyword>
<dbReference type="EMBL" id="JACEGQ020000007">
    <property type="protein sequence ID" value="KAH8502270.1"/>
    <property type="molecule type" value="Genomic_DNA"/>
</dbReference>
<sequence>MTPFTFLWPHILVFLSLVLCSILQSNTLHLLQAIGLGRQRIRDRSRNYVQMELLRDQETSEPVSPSGQFLNNSVLSISIIAVLELEVTFDDSLAIPLLNDLFLPINPRFSSIMVTDKDGVKRWKKVEVRLKDHVIVPVFASGMSTQFYDECLDDYLSKMAMEQFPQSQPLWEVHIINYPTSHAASNMVFKFHHSLGDGISLMGTLLSCLKRADNPSLPFTFPSVQLHANKNGRDLSMFRKVPRILSSVYDTVSEMCSTIARGSLFEDDKTPIRSRHSGVEFLPVSITTMTFSLDHIKQIKARLGVTLNDVITGTIFLGVRLYMESVSQGSGNARSTSLVLLNTRVHGGYRSVQDMLKPGAELPWGNHFAFLNIPIPKLRDAEARKNPLQFVLKARKVIKRRRSSFGVYLTAKYLQLVGRFSGPKRASKFIRGTLENTSMGITNLMGPIEQLVVGNSPIKGLYFVVTGSPQSLMAGIVSYAGKLRVALLVEKDFIDPQKLRSHIDKAFGMIFKAACGSGTSTDPPAN</sequence>
<feature type="domain" description="O-acyltransferase WSD1 C-terminal" evidence="13">
    <location>
        <begin position="364"/>
        <end position="510"/>
    </location>
</feature>
<dbReference type="GO" id="GO:0047196">
    <property type="term" value="F:long-chain-alcohol O-fatty-acyltransferase activity"/>
    <property type="evidence" value="ECO:0007669"/>
    <property type="project" value="UniProtKB-EC"/>
</dbReference>
<dbReference type="Proteomes" id="UP000807159">
    <property type="component" value="Chromosome 7"/>
</dbReference>
<reference evidence="14" key="1">
    <citation type="journal article" date="2021" name="J. Hered.">
        <title>Genome Assembly of Salicaceae Populus deltoides (Eastern Cottonwood) I-69 Based on Nanopore Sequencing and Hi-C Technologies.</title>
        <authorList>
            <person name="Bai S."/>
            <person name="Wu H."/>
            <person name="Zhang J."/>
            <person name="Pan Z."/>
            <person name="Zhao W."/>
            <person name="Li Z."/>
            <person name="Tong C."/>
        </authorList>
    </citation>
    <scope>NUCLEOTIDE SEQUENCE</scope>
    <source>
        <tissue evidence="14">Leaf</tissue>
    </source>
</reference>
<comment type="pathway">
    <text evidence="4">Lipid metabolism.</text>
</comment>
<feature type="domain" description="O-acyltransferase WSD1-like N-terminal" evidence="12">
    <location>
        <begin position="126"/>
        <end position="311"/>
    </location>
</feature>
<evidence type="ECO:0000256" key="8">
    <source>
        <dbReference type="ARBA" id="ARBA00024360"/>
    </source>
</evidence>
<comment type="pathway">
    <text evidence="3">Glycerolipid metabolism; triacylglycerol biosynthesis.</text>
</comment>
<keyword evidence="5" id="KW-0808">Transferase</keyword>
<dbReference type="GO" id="GO:0004144">
    <property type="term" value="F:diacylglycerol O-acyltransferase activity"/>
    <property type="evidence" value="ECO:0007669"/>
    <property type="project" value="UniProtKB-EC"/>
</dbReference>
<evidence type="ECO:0008006" key="16">
    <source>
        <dbReference type="Google" id="ProtNLM"/>
    </source>
</evidence>
<dbReference type="Pfam" id="PF06974">
    <property type="entry name" value="WS_DGAT_C"/>
    <property type="match status" value="1"/>
</dbReference>
<keyword evidence="7" id="KW-0012">Acyltransferase</keyword>
<comment type="catalytic activity">
    <reaction evidence="9">
        <text>a long chain fatty alcohol + a fatty acyl-CoA = a long-chain alcohol wax ester + CoA</text>
        <dbReference type="Rhea" id="RHEA:38443"/>
        <dbReference type="ChEBI" id="CHEBI:17135"/>
        <dbReference type="ChEBI" id="CHEBI:57287"/>
        <dbReference type="ChEBI" id="CHEBI:77636"/>
        <dbReference type="ChEBI" id="CHEBI:235323"/>
        <dbReference type="EC" id="2.3.1.75"/>
    </reaction>
</comment>
<evidence type="ECO:0000256" key="7">
    <source>
        <dbReference type="ARBA" id="ARBA00023315"/>
    </source>
</evidence>
<dbReference type="PANTHER" id="PTHR31650:SF62">
    <property type="entry name" value="O-ACYLTRANSFERASE WSD1 C-TERMINAL DOMAIN-CONTAINING PROTEIN"/>
    <property type="match status" value="1"/>
</dbReference>
<feature type="signal peptide" evidence="11">
    <location>
        <begin position="1"/>
        <end position="20"/>
    </location>
</feature>
<dbReference type="InterPro" id="IPR045034">
    <property type="entry name" value="O-acyltransferase_WSD1-like"/>
</dbReference>
<evidence type="ECO:0000259" key="12">
    <source>
        <dbReference type="Pfam" id="PF03007"/>
    </source>
</evidence>
<protein>
    <recommendedName>
        <fullName evidence="16">Diacylglycerol O-acyltransferase</fullName>
    </recommendedName>
</protein>
<feature type="chain" id="PRO_5035911207" description="Diacylglycerol O-acyltransferase" evidence="11">
    <location>
        <begin position="21"/>
        <end position="526"/>
    </location>
</feature>
<keyword evidence="6" id="KW-0256">Endoplasmic reticulum</keyword>
<gene>
    <name evidence="14" type="ORF">H0E87_013821</name>
</gene>
<evidence type="ECO:0000256" key="6">
    <source>
        <dbReference type="ARBA" id="ARBA00022824"/>
    </source>
</evidence>
<evidence type="ECO:0000256" key="5">
    <source>
        <dbReference type="ARBA" id="ARBA00022679"/>
    </source>
</evidence>
<evidence type="ECO:0000313" key="14">
    <source>
        <dbReference type="EMBL" id="KAH8502270.1"/>
    </source>
</evidence>
<dbReference type="Pfam" id="PF03007">
    <property type="entry name" value="WS_DGAT_cat"/>
    <property type="match status" value="1"/>
</dbReference>
<dbReference type="GO" id="GO:0005789">
    <property type="term" value="C:endoplasmic reticulum membrane"/>
    <property type="evidence" value="ECO:0007669"/>
    <property type="project" value="UniProtKB-SubCell"/>
</dbReference>
<name>A0A8T2YB31_POPDE</name>
<keyword evidence="15" id="KW-1185">Reference proteome</keyword>
<dbReference type="PANTHER" id="PTHR31650">
    <property type="entry name" value="O-ACYLTRANSFERASE (WSD1-LIKE) FAMILY PROTEIN"/>
    <property type="match status" value="1"/>
</dbReference>
<comment type="similarity">
    <text evidence="8">In the N-terminal section; belongs to the long-chain O-acyltransferase family.</text>
</comment>
<evidence type="ECO:0000256" key="9">
    <source>
        <dbReference type="ARBA" id="ARBA00047604"/>
    </source>
</evidence>
<dbReference type="GO" id="GO:0019432">
    <property type="term" value="P:triglyceride biosynthetic process"/>
    <property type="evidence" value="ECO:0007669"/>
    <property type="project" value="TreeGrafter"/>
</dbReference>
<comment type="catalytic activity">
    <reaction evidence="10">
        <text>an acyl-CoA + a 1,2-diacyl-sn-glycerol = a triacyl-sn-glycerol + CoA</text>
        <dbReference type="Rhea" id="RHEA:10868"/>
        <dbReference type="ChEBI" id="CHEBI:17815"/>
        <dbReference type="ChEBI" id="CHEBI:57287"/>
        <dbReference type="ChEBI" id="CHEBI:58342"/>
        <dbReference type="ChEBI" id="CHEBI:64615"/>
        <dbReference type="EC" id="2.3.1.20"/>
    </reaction>
</comment>
<organism evidence="14 15">
    <name type="scientific">Populus deltoides</name>
    <name type="common">Eastern poplar</name>
    <name type="synonym">Eastern cottonwood</name>
    <dbReference type="NCBI Taxonomy" id="3696"/>
    <lineage>
        <taxon>Eukaryota</taxon>
        <taxon>Viridiplantae</taxon>
        <taxon>Streptophyta</taxon>
        <taxon>Embryophyta</taxon>
        <taxon>Tracheophyta</taxon>
        <taxon>Spermatophyta</taxon>
        <taxon>Magnoliopsida</taxon>
        <taxon>eudicotyledons</taxon>
        <taxon>Gunneridae</taxon>
        <taxon>Pentapetalae</taxon>
        <taxon>rosids</taxon>
        <taxon>fabids</taxon>
        <taxon>Malpighiales</taxon>
        <taxon>Salicaceae</taxon>
        <taxon>Saliceae</taxon>
        <taxon>Populus</taxon>
    </lineage>
</organism>
<proteinExistence type="inferred from homology"/>
<evidence type="ECO:0000256" key="11">
    <source>
        <dbReference type="SAM" id="SignalP"/>
    </source>
</evidence>
<accession>A0A8T2YB31</accession>
<dbReference type="InterPro" id="IPR004255">
    <property type="entry name" value="O-acyltransferase_WSD1_N"/>
</dbReference>
<comment type="caution">
    <text evidence="14">The sequence shown here is derived from an EMBL/GenBank/DDBJ whole genome shotgun (WGS) entry which is preliminary data.</text>
</comment>
<evidence type="ECO:0000259" key="13">
    <source>
        <dbReference type="Pfam" id="PF06974"/>
    </source>
</evidence>
<evidence type="ECO:0000256" key="4">
    <source>
        <dbReference type="ARBA" id="ARBA00005189"/>
    </source>
</evidence>
<evidence type="ECO:0000256" key="1">
    <source>
        <dbReference type="ARBA" id="ARBA00004162"/>
    </source>
</evidence>
<evidence type="ECO:0000256" key="2">
    <source>
        <dbReference type="ARBA" id="ARBA00004586"/>
    </source>
</evidence>
<dbReference type="AlphaFoldDB" id="A0A8T2YB31"/>
<dbReference type="GO" id="GO:0005886">
    <property type="term" value="C:plasma membrane"/>
    <property type="evidence" value="ECO:0007669"/>
    <property type="project" value="UniProtKB-SubCell"/>
</dbReference>